<organism evidence="3 4">
    <name type="scientific">Lactiplantibacillus fabifermentans DSM 21115</name>
    <dbReference type="NCBI Taxonomy" id="1413187"/>
    <lineage>
        <taxon>Bacteria</taxon>
        <taxon>Bacillati</taxon>
        <taxon>Bacillota</taxon>
        <taxon>Bacilli</taxon>
        <taxon>Lactobacillales</taxon>
        <taxon>Lactobacillaceae</taxon>
        <taxon>Lactiplantibacillus</taxon>
    </lineage>
</organism>
<dbReference type="SUPFAM" id="SSF54292">
    <property type="entry name" value="2Fe-2S ferredoxin-like"/>
    <property type="match status" value="1"/>
</dbReference>
<dbReference type="Gene3D" id="3.10.20.30">
    <property type="match status" value="1"/>
</dbReference>
<dbReference type="InterPro" id="IPR017927">
    <property type="entry name" value="FAD-bd_FR_type"/>
</dbReference>
<evidence type="ECO:0000313" key="4">
    <source>
        <dbReference type="Proteomes" id="UP000050920"/>
    </source>
</evidence>
<dbReference type="RefSeq" id="WP_024625743.1">
    <property type="nucleotide sequence ID" value="NZ_AYGX02000019.1"/>
</dbReference>
<dbReference type="GO" id="GO:0016491">
    <property type="term" value="F:oxidoreductase activity"/>
    <property type="evidence" value="ECO:0007669"/>
    <property type="project" value="InterPro"/>
</dbReference>
<evidence type="ECO:0000313" key="3">
    <source>
        <dbReference type="EMBL" id="KRO29093.1"/>
    </source>
</evidence>
<dbReference type="InterPro" id="IPR001041">
    <property type="entry name" value="2Fe-2S_ferredoxin-type"/>
</dbReference>
<dbReference type="InterPro" id="IPR008333">
    <property type="entry name" value="Cbr1-like_FAD-bd_dom"/>
</dbReference>
<dbReference type="Pfam" id="PF00175">
    <property type="entry name" value="NAD_binding_1"/>
    <property type="match status" value="1"/>
</dbReference>
<dbReference type="InterPro" id="IPR039261">
    <property type="entry name" value="FNR_nucleotide-bd"/>
</dbReference>
<dbReference type="SUPFAM" id="SSF63380">
    <property type="entry name" value="Riboflavin synthase domain-like"/>
    <property type="match status" value="1"/>
</dbReference>
<protein>
    <submittedName>
        <fullName evidence="3">Oxidoreductase</fullName>
    </submittedName>
</protein>
<dbReference type="SUPFAM" id="SSF52343">
    <property type="entry name" value="Ferredoxin reductase-like, C-terminal NADP-linked domain"/>
    <property type="match status" value="1"/>
</dbReference>
<keyword evidence="4" id="KW-1185">Reference proteome</keyword>
<sequence length="391" mass="42186">MTNPLTELLAERQAHIEAGATTPLPTHYAVNDLAAALHPETQYLRITKVVNHGTTAKSFYLAPNSAQGTQHLAYFQAGQYLSIQLMIGHSHVTRAYALRSAPQAALHDEYILTIKLVPNGFVTPYIFAHWQVGTLVTASAPMGQLTYNRFRDQHHVLGIAGGSGITPFYALASAVADGTENFDLTILYGSRKHDAILLGDDLAAIAANSDHVKLVNVLSDETYPGYEHGFINLAIMQKYADLAHTSIFVCGPGALSKFIASEVAPLHLPAGRLRQELSGQLPAPTPTKTTPATVQVTVKIQDTTQVVTANTKEPLIVALERAGIIVPAACRSGECGWCRARVISGDVNVPKIADHRRAADREFGYVHLCATFAKSDLTIEVPVHDLANQFG</sequence>
<dbReference type="Gene3D" id="3.40.50.80">
    <property type="entry name" value="Nucleotide-binding domain of ferredoxin-NADP reductase (FNR) module"/>
    <property type="match status" value="1"/>
</dbReference>
<feature type="domain" description="FAD-binding FR-type" evidence="2">
    <location>
        <begin position="39"/>
        <end position="148"/>
    </location>
</feature>
<dbReference type="InterPro" id="IPR017938">
    <property type="entry name" value="Riboflavin_synthase-like_b-brl"/>
</dbReference>
<evidence type="ECO:0000259" key="1">
    <source>
        <dbReference type="PROSITE" id="PS51085"/>
    </source>
</evidence>
<dbReference type="InterPro" id="IPR036010">
    <property type="entry name" value="2Fe-2S_ferredoxin-like_sf"/>
</dbReference>
<dbReference type="PANTHER" id="PTHR47354:SF5">
    <property type="entry name" value="PROTEIN RFBI"/>
    <property type="match status" value="1"/>
</dbReference>
<dbReference type="GO" id="GO:0051536">
    <property type="term" value="F:iron-sulfur cluster binding"/>
    <property type="evidence" value="ECO:0007669"/>
    <property type="project" value="InterPro"/>
</dbReference>
<name>A0A0R2NTU1_9LACO</name>
<dbReference type="InterPro" id="IPR001433">
    <property type="entry name" value="OxRdtase_FAD/NAD-bd"/>
</dbReference>
<dbReference type="PRINTS" id="PR00406">
    <property type="entry name" value="CYTB5RDTASE"/>
</dbReference>
<dbReference type="PROSITE" id="PS51085">
    <property type="entry name" value="2FE2S_FER_2"/>
    <property type="match status" value="1"/>
</dbReference>
<dbReference type="Pfam" id="PF00111">
    <property type="entry name" value="Fer2"/>
    <property type="match status" value="1"/>
</dbReference>
<dbReference type="InterPro" id="IPR012675">
    <property type="entry name" value="Beta-grasp_dom_sf"/>
</dbReference>
<dbReference type="Pfam" id="PF00970">
    <property type="entry name" value="FAD_binding_6"/>
    <property type="match status" value="1"/>
</dbReference>
<dbReference type="PROSITE" id="PS51384">
    <property type="entry name" value="FAD_FR"/>
    <property type="match status" value="1"/>
</dbReference>
<accession>A0A0R2NTU1</accession>
<dbReference type="PANTHER" id="PTHR47354">
    <property type="entry name" value="NADH OXIDOREDUCTASE HCR"/>
    <property type="match status" value="1"/>
</dbReference>
<proteinExistence type="predicted"/>
<dbReference type="AlphaFoldDB" id="A0A0R2NTU1"/>
<gene>
    <name evidence="3" type="ORF">DY78_GL001502</name>
</gene>
<comment type="caution">
    <text evidence="3">The sequence shown here is derived from an EMBL/GenBank/DDBJ whole genome shotgun (WGS) entry which is preliminary data.</text>
</comment>
<dbReference type="InterPro" id="IPR050415">
    <property type="entry name" value="MRET"/>
</dbReference>
<evidence type="ECO:0000259" key="2">
    <source>
        <dbReference type="PROSITE" id="PS51384"/>
    </source>
</evidence>
<dbReference type="Gene3D" id="2.40.30.10">
    <property type="entry name" value="Translation factors"/>
    <property type="match status" value="1"/>
</dbReference>
<dbReference type="Proteomes" id="UP000050920">
    <property type="component" value="Unassembled WGS sequence"/>
</dbReference>
<reference evidence="3 4" key="1">
    <citation type="journal article" date="2015" name="Genome Announc.">
        <title>Expanding the biotechnology potential of lactobacilli through comparative genomics of 213 strains and associated genera.</title>
        <authorList>
            <person name="Sun Z."/>
            <person name="Harris H.M."/>
            <person name="McCann A."/>
            <person name="Guo C."/>
            <person name="Argimon S."/>
            <person name="Zhang W."/>
            <person name="Yang X."/>
            <person name="Jeffery I.B."/>
            <person name="Cooney J.C."/>
            <person name="Kagawa T.F."/>
            <person name="Liu W."/>
            <person name="Song Y."/>
            <person name="Salvetti E."/>
            <person name="Wrobel A."/>
            <person name="Rasinkangas P."/>
            <person name="Parkhill J."/>
            <person name="Rea M.C."/>
            <person name="O'Sullivan O."/>
            <person name="Ritari J."/>
            <person name="Douillard F.P."/>
            <person name="Paul Ross R."/>
            <person name="Yang R."/>
            <person name="Briner A.E."/>
            <person name="Felis G.E."/>
            <person name="de Vos W.M."/>
            <person name="Barrangou R."/>
            <person name="Klaenhammer T.R."/>
            <person name="Caufield P.W."/>
            <person name="Cui Y."/>
            <person name="Zhang H."/>
            <person name="O'Toole P.W."/>
        </authorList>
    </citation>
    <scope>NUCLEOTIDE SEQUENCE [LARGE SCALE GENOMIC DNA]</scope>
    <source>
        <strain evidence="3 4">DSM 21115</strain>
    </source>
</reference>
<feature type="domain" description="2Fe-2S ferredoxin-type" evidence="1">
    <location>
        <begin position="294"/>
        <end position="385"/>
    </location>
</feature>
<dbReference type="CDD" id="cd00207">
    <property type="entry name" value="fer2"/>
    <property type="match status" value="1"/>
</dbReference>
<dbReference type="EMBL" id="AYGX02000019">
    <property type="protein sequence ID" value="KRO29093.1"/>
    <property type="molecule type" value="Genomic_DNA"/>
</dbReference>